<keyword evidence="7" id="KW-0121">Carboxypeptidase</keyword>
<evidence type="ECO:0000256" key="15">
    <source>
        <dbReference type="ARBA" id="ARBA00023049"/>
    </source>
</evidence>
<keyword evidence="6" id="KW-0964">Secreted</keyword>
<proteinExistence type="predicted"/>
<evidence type="ECO:0000256" key="16">
    <source>
        <dbReference type="ARBA" id="ARBA00023145"/>
    </source>
</evidence>
<evidence type="ECO:0000256" key="9">
    <source>
        <dbReference type="ARBA" id="ARBA00022723"/>
    </source>
</evidence>
<dbReference type="OrthoDB" id="9769665at2"/>
<keyword evidence="16" id="KW-0865">Zymogen</keyword>
<evidence type="ECO:0000256" key="12">
    <source>
        <dbReference type="ARBA" id="ARBA00022824"/>
    </source>
</evidence>
<evidence type="ECO:0000259" key="22">
    <source>
        <dbReference type="Pfam" id="PF04389"/>
    </source>
</evidence>
<dbReference type="CDD" id="cd08015">
    <property type="entry name" value="M28_like"/>
    <property type="match status" value="1"/>
</dbReference>
<accession>A0A4S2D3Q1</accession>
<evidence type="ECO:0000256" key="17">
    <source>
        <dbReference type="ARBA" id="ARBA00023180"/>
    </source>
</evidence>
<evidence type="ECO:0000256" key="8">
    <source>
        <dbReference type="ARBA" id="ARBA00022670"/>
    </source>
</evidence>
<reference evidence="23 24" key="1">
    <citation type="submission" date="2019-04" db="EMBL/GenBank/DDBJ databases">
        <title>Microbes associate with the intestines of laboratory mice.</title>
        <authorList>
            <person name="Navarre W."/>
            <person name="Wong E."/>
            <person name="Huang K."/>
            <person name="Tropini C."/>
            <person name="Ng K."/>
            <person name="Yu B."/>
        </authorList>
    </citation>
    <scope>NUCLEOTIDE SEQUENCE [LARGE SCALE GENOMIC DNA]</scope>
    <source>
        <strain evidence="23 24">NM62_B4-13</strain>
    </source>
</reference>
<dbReference type="InterPro" id="IPR007484">
    <property type="entry name" value="Peptidase_M28"/>
</dbReference>
<evidence type="ECO:0000313" key="23">
    <source>
        <dbReference type="EMBL" id="TGY34894.1"/>
    </source>
</evidence>
<evidence type="ECO:0000256" key="5">
    <source>
        <dbReference type="ARBA" id="ARBA00014116"/>
    </source>
</evidence>
<dbReference type="Pfam" id="PF04389">
    <property type="entry name" value="Peptidase_M28"/>
    <property type="match status" value="1"/>
</dbReference>
<keyword evidence="9" id="KW-0479">Metal-binding</keyword>
<feature type="domain" description="Peptidase M28" evidence="22">
    <location>
        <begin position="301"/>
        <end position="520"/>
    </location>
</feature>
<evidence type="ECO:0000256" key="18">
    <source>
        <dbReference type="ARBA" id="ARBA00023228"/>
    </source>
</evidence>
<dbReference type="PANTHER" id="PTHR12053:SF3">
    <property type="entry name" value="CARBOXYPEPTIDASE Q"/>
    <property type="match status" value="1"/>
</dbReference>
<evidence type="ECO:0000256" key="3">
    <source>
        <dbReference type="ARBA" id="ARBA00004555"/>
    </source>
</evidence>
<evidence type="ECO:0000256" key="13">
    <source>
        <dbReference type="ARBA" id="ARBA00022833"/>
    </source>
</evidence>
<keyword evidence="17" id="KW-0325">Glycoprotein</keyword>
<evidence type="ECO:0000256" key="14">
    <source>
        <dbReference type="ARBA" id="ARBA00023034"/>
    </source>
</evidence>
<evidence type="ECO:0000256" key="19">
    <source>
        <dbReference type="ARBA" id="ARBA00025833"/>
    </source>
</evidence>
<dbReference type="GO" id="GO:0005764">
    <property type="term" value="C:lysosome"/>
    <property type="evidence" value="ECO:0007669"/>
    <property type="project" value="UniProtKB-SubCell"/>
</dbReference>
<organism evidence="23 24">
    <name type="scientific">Stenotrophomonas maltophilia</name>
    <name type="common">Pseudomonas maltophilia</name>
    <name type="synonym">Xanthomonas maltophilia</name>
    <dbReference type="NCBI Taxonomy" id="40324"/>
    <lineage>
        <taxon>Bacteria</taxon>
        <taxon>Pseudomonadati</taxon>
        <taxon>Pseudomonadota</taxon>
        <taxon>Gammaproteobacteria</taxon>
        <taxon>Lysobacterales</taxon>
        <taxon>Lysobacteraceae</taxon>
        <taxon>Stenotrophomonas</taxon>
        <taxon>Stenotrophomonas maltophilia group</taxon>
    </lineage>
</organism>
<feature type="signal peptide" evidence="21">
    <location>
        <begin position="1"/>
        <end position="24"/>
    </location>
</feature>
<name>A0A4S2D3Q1_STEMA</name>
<dbReference type="InterPro" id="IPR039866">
    <property type="entry name" value="CPQ"/>
</dbReference>
<protein>
    <recommendedName>
        <fullName evidence="5">Carboxypeptidase Q</fullName>
    </recommendedName>
    <alternativeName>
        <fullName evidence="20">Plasma glutamate carboxypeptidase</fullName>
    </alternativeName>
</protein>
<evidence type="ECO:0000313" key="24">
    <source>
        <dbReference type="Proteomes" id="UP000306631"/>
    </source>
</evidence>
<keyword evidence="18" id="KW-0458">Lysosome</keyword>
<dbReference type="PANTHER" id="PTHR12053">
    <property type="entry name" value="PROTEASE FAMILY M28 PLASMA GLUTAMATE CARBOXYPEPTIDASE-RELATED"/>
    <property type="match status" value="1"/>
</dbReference>
<dbReference type="EMBL" id="SRYW01000005">
    <property type="protein sequence ID" value="TGY34894.1"/>
    <property type="molecule type" value="Genomic_DNA"/>
</dbReference>
<keyword evidence="13" id="KW-0862">Zinc</keyword>
<evidence type="ECO:0000256" key="21">
    <source>
        <dbReference type="SAM" id="SignalP"/>
    </source>
</evidence>
<evidence type="ECO:0000256" key="7">
    <source>
        <dbReference type="ARBA" id="ARBA00022645"/>
    </source>
</evidence>
<gene>
    <name evidence="23" type="ORF">E5352_07785</name>
</gene>
<evidence type="ECO:0000256" key="1">
    <source>
        <dbReference type="ARBA" id="ARBA00004240"/>
    </source>
</evidence>
<dbReference type="GO" id="GO:0005576">
    <property type="term" value="C:extracellular region"/>
    <property type="evidence" value="ECO:0007669"/>
    <property type="project" value="UniProtKB-SubCell"/>
</dbReference>
<dbReference type="RefSeq" id="WP_136004335.1">
    <property type="nucleotide sequence ID" value="NZ_SRYW01000005.1"/>
</dbReference>
<dbReference type="GO" id="GO:0006508">
    <property type="term" value="P:proteolysis"/>
    <property type="evidence" value="ECO:0007669"/>
    <property type="project" value="UniProtKB-KW"/>
</dbReference>
<comment type="subcellular location">
    <subcellularLocation>
        <location evidence="1">Endoplasmic reticulum</location>
    </subcellularLocation>
    <subcellularLocation>
        <location evidence="3">Golgi apparatus</location>
    </subcellularLocation>
    <subcellularLocation>
        <location evidence="2">Lysosome</location>
    </subcellularLocation>
    <subcellularLocation>
        <location evidence="4">Secreted</location>
    </subcellularLocation>
</comment>
<comment type="subunit">
    <text evidence="19">Homodimer. The monomeric form is inactive while the homodimer is active.</text>
</comment>
<keyword evidence="11 23" id="KW-0378">Hydrolase</keyword>
<keyword evidence="12" id="KW-0256">Endoplasmic reticulum</keyword>
<evidence type="ECO:0000256" key="2">
    <source>
        <dbReference type="ARBA" id="ARBA00004371"/>
    </source>
</evidence>
<dbReference type="AlphaFoldDB" id="A0A4S2D3Q1"/>
<keyword evidence="8" id="KW-0645">Protease</keyword>
<dbReference type="GO" id="GO:0004180">
    <property type="term" value="F:carboxypeptidase activity"/>
    <property type="evidence" value="ECO:0007669"/>
    <property type="project" value="UniProtKB-KW"/>
</dbReference>
<evidence type="ECO:0000256" key="10">
    <source>
        <dbReference type="ARBA" id="ARBA00022729"/>
    </source>
</evidence>
<comment type="caution">
    <text evidence="23">The sequence shown here is derived from an EMBL/GenBank/DDBJ whole genome shotgun (WGS) entry which is preliminary data.</text>
</comment>
<keyword evidence="15" id="KW-0482">Metalloprotease</keyword>
<dbReference type="Gene3D" id="3.40.630.10">
    <property type="entry name" value="Zn peptidases"/>
    <property type="match status" value="2"/>
</dbReference>
<dbReference type="SUPFAM" id="SSF53187">
    <property type="entry name" value="Zn-dependent exopeptidases"/>
    <property type="match status" value="1"/>
</dbReference>
<feature type="chain" id="PRO_5020428193" description="Carboxypeptidase Q" evidence="21">
    <location>
        <begin position="25"/>
        <end position="538"/>
    </location>
</feature>
<evidence type="ECO:0000256" key="4">
    <source>
        <dbReference type="ARBA" id="ARBA00004613"/>
    </source>
</evidence>
<evidence type="ECO:0000256" key="20">
    <source>
        <dbReference type="ARBA" id="ARBA00033328"/>
    </source>
</evidence>
<dbReference type="GO" id="GO:0046872">
    <property type="term" value="F:metal ion binding"/>
    <property type="evidence" value="ECO:0007669"/>
    <property type="project" value="UniProtKB-KW"/>
</dbReference>
<evidence type="ECO:0000256" key="6">
    <source>
        <dbReference type="ARBA" id="ARBA00022525"/>
    </source>
</evidence>
<keyword evidence="10 21" id="KW-0732">Signal</keyword>
<dbReference type="Proteomes" id="UP000306631">
    <property type="component" value="Unassembled WGS sequence"/>
</dbReference>
<sequence>MFKRNAVKWGVLALALALSGGAGAQAKEPVDLDMVSRIRQEAFHRSQVMATFSHLTEQIGPRLTNSPAMSEANAWTRSRFTDWGLQNVHDEAFDAFGRGWEFSNANVEMLSPRVTPLYALPKAWTPGTRGPVEGEVIKVDIKKLADLDQYKGKLAGKILLLNDARDYARASSADSHRHDDAGLAELQVFAVPKDVADAKADRARKAKEYLEKQALTRATNAFFAEQGVLATISISGWDNGIIRVGGGGSRKAGEPVGVPELAMMAEHYNQLVRALDHKQPVKLRVDVQARFTDDTDQPGYNTLAEIRGSSKADEIVMLGAHLDSWHTGTGAADNAAGVAVMMEAMRILKAVGAKPKRTIRVALWSGEEQGLVGSQDYVSRHLARYPEPTDPQQLTLPASMREPTGALQRQRDYDRFSAYFNMDNGSGRFRGIYAQENLAAVPIFEAWLAPFHDVGATTVATRNTGSTDHIAFDRVGLPGFQFIQDRLDYFTNVHHSNLDTWDHAEPEDLKQAAAIVASFVYHAAMREEKLPRKPLLAP</sequence>
<evidence type="ECO:0000256" key="11">
    <source>
        <dbReference type="ARBA" id="ARBA00022801"/>
    </source>
</evidence>
<keyword evidence="14" id="KW-0333">Golgi apparatus</keyword>
<dbReference type="GO" id="GO:0070573">
    <property type="term" value="F:metallodipeptidase activity"/>
    <property type="evidence" value="ECO:0007669"/>
    <property type="project" value="InterPro"/>
</dbReference>